<dbReference type="EMBL" id="CADCTR010003355">
    <property type="protein sequence ID" value="CAA9396348.1"/>
    <property type="molecule type" value="Genomic_DNA"/>
</dbReference>
<proteinExistence type="predicted"/>
<dbReference type="InterPro" id="IPR046229">
    <property type="entry name" value="TnpC-like"/>
</dbReference>
<accession>A0A6J4NTB7</accession>
<dbReference type="AlphaFoldDB" id="A0A6J4NTB7"/>
<evidence type="ECO:0008006" key="4">
    <source>
        <dbReference type="Google" id="ProtNLM"/>
    </source>
</evidence>
<feature type="region of interest" description="Disordered" evidence="2">
    <location>
        <begin position="1"/>
        <end position="27"/>
    </location>
</feature>
<name>A0A6J4NTB7_9CHLR</name>
<organism evidence="3">
    <name type="scientific">uncultured Chloroflexia bacterium</name>
    <dbReference type="NCBI Taxonomy" id="1672391"/>
    <lineage>
        <taxon>Bacteria</taxon>
        <taxon>Bacillati</taxon>
        <taxon>Chloroflexota</taxon>
        <taxon>Chloroflexia</taxon>
        <taxon>environmental samples</taxon>
    </lineage>
</organism>
<keyword evidence="1" id="KW-0175">Coiled coil</keyword>
<sequence>MTHKRNIEGLRQHARQRHQETVRRTEDGIQRLIRENRPVNFKAVAETAGVSTAWLYQQPRIKQRIQQLRAQRMSETMVDAKVRASDASKDAMITTLRQRVKQVEAENRDLRKQLEVVYGELYVLTSNHS</sequence>
<evidence type="ECO:0000256" key="2">
    <source>
        <dbReference type="SAM" id="MobiDB-lite"/>
    </source>
</evidence>
<gene>
    <name evidence="3" type="ORF">AVDCRST_MAG93-9991</name>
</gene>
<evidence type="ECO:0000313" key="3">
    <source>
        <dbReference type="EMBL" id="CAA9396348.1"/>
    </source>
</evidence>
<feature type="coiled-coil region" evidence="1">
    <location>
        <begin position="93"/>
        <end position="120"/>
    </location>
</feature>
<dbReference type="Pfam" id="PF19776">
    <property type="entry name" value="DUF6262"/>
    <property type="match status" value="1"/>
</dbReference>
<evidence type="ECO:0000256" key="1">
    <source>
        <dbReference type="SAM" id="Coils"/>
    </source>
</evidence>
<reference evidence="3" key="1">
    <citation type="submission" date="2020-02" db="EMBL/GenBank/DDBJ databases">
        <authorList>
            <person name="Meier V. D."/>
        </authorList>
    </citation>
    <scope>NUCLEOTIDE SEQUENCE</scope>
    <source>
        <strain evidence="3">AVDCRST_MAG93</strain>
    </source>
</reference>
<protein>
    <recommendedName>
        <fullName evidence="4">Transposase</fullName>
    </recommendedName>
</protein>